<evidence type="ECO:0000313" key="3">
    <source>
        <dbReference type="EMBL" id="MBH1940126.1"/>
    </source>
</evidence>
<sequence>MIAQENRIQSLYEEITQHILEDKKPSDYLNKLSEEAIFKEYPFYMLLKLKSTEQSKKYHPEGSVWNHTMLVLDEAASVRDKSKDPKVFMWAALLHDIGKPDTTRNKKGKITSYDHDMVGAKLSEDFLHAFTKDENLIKNVSVLVRYHMHMLYILKGLPHGNPKKLIEEVDIHEITLLCRCDRMGRTGVNRQEEEDNYREFIIKLRNMSETRI</sequence>
<evidence type="ECO:0000313" key="4">
    <source>
        <dbReference type="Proteomes" id="UP000623269"/>
    </source>
</evidence>
<dbReference type="Pfam" id="PF01966">
    <property type="entry name" value="HD"/>
    <property type="match status" value="1"/>
</dbReference>
<dbReference type="Proteomes" id="UP000623269">
    <property type="component" value="Unassembled WGS sequence"/>
</dbReference>
<dbReference type="InterPro" id="IPR006675">
    <property type="entry name" value="HDIG_dom"/>
</dbReference>
<dbReference type="GO" id="GO:0000166">
    <property type="term" value="F:nucleotide binding"/>
    <property type="evidence" value="ECO:0007669"/>
    <property type="project" value="UniProtKB-KW"/>
</dbReference>
<dbReference type="InterPro" id="IPR006674">
    <property type="entry name" value="HD_domain"/>
</dbReference>
<comment type="caution">
    <text evidence="3">The sequence shown here is derived from an EMBL/GenBank/DDBJ whole genome shotgun (WGS) entry which is preliminary data.</text>
</comment>
<dbReference type="AlphaFoldDB" id="A0A8J7H5G6"/>
<gene>
    <name evidence="3" type="ORF">I5677_04355</name>
</gene>
<dbReference type="NCBIfam" id="TIGR00277">
    <property type="entry name" value="HDIG"/>
    <property type="match status" value="1"/>
</dbReference>
<dbReference type="InterPro" id="IPR050124">
    <property type="entry name" value="tRNA_CCA-adding_enzyme"/>
</dbReference>
<protein>
    <submittedName>
        <fullName evidence="3">HDIG domain-containing protein</fullName>
    </submittedName>
</protein>
<dbReference type="SUPFAM" id="SSF109604">
    <property type="entry name" value="HD-domain/PDEase-like"/>
    <property type="match status" value="1"/>
</dbReference>
<dbReference type="CDD" id="cd00077">
    <property type="entry name" value="HDc"/>
    <property type="match status" value="1"/>
</dbReference>
<name>A0A8J7H5G6_9FIRM</name>
<proteinExistence type="predicted"/>
<reference evidence="3" key="1">
    <citation type="submission" date="2020-12" db="EMBL/GenBank/DDBJ databases">
        <title>M. sibirica DSM 26468T genome.</title>
        <authorList>
            <person name="Thieme N."/>
            <person name="Rettenmaier R."/>
            <person name="Zverlov V."/>
            <person name="Liebl W."/>
        </authorList>
    </citation>
    <scope>NUCLEOTIDE SEQUENCE</scope>
    <source>
        <strain evidence="3">DSM 26468</strain>
    </source>
</reference>
<dbReference type="PANTHER" id="PTHR47545">
    <property type="entry name" value="MULTIFUNCTIONAL CCA PROTEIN"/>
    <property type="match status" value="1"/>
</dbReference>
<dbReference type="InterPro" id="IPR003607">
    <property type="entry name" value="HD/PDEase_dom"/>
</dbReference>
<dbReference type="EMBL" id="JAEAGR010000003">
    <property type="protein sequence ID" value="MBH1940126.1"/>
    <property type="molecule type" value="Genomic_DNA"/>
</dbReference>
<keyword evidence="1" id="KW-0547">Nucleotide-binding</keyword>
<keyword evidence="4" id="KW-1185">Reference proteome</keyword>
<dbReference type="PANTHER" id="PTHR47545:SF2">
    <property type="entry name" value="CC-ADDING TRNA NUCLEOTIDYLTRANSFERASE"/>
    <property type="match status" value="1"/>
</dbReference>
<accession>A0A8J7H5G6</accession>
<organism evidence="3 4">
    <name type="scientific">Mobilitalea sibirica</name>
    <dbReference type="NCBI Taxonomy" id="1462919"/>
    <lineage>
        <taxon>Bacteria</taxon>
        <taxon>Bacillati</taxon>
        <taxon>Bacillota</taxon>
        <taxon>Clostridia</taxon>
        <taxon>Lachnospirales</taxon>
        <taxon>Lachnospiraceae</taxon>
        <taxon>Mobilitalea</taxon>
    </lineage>
</organism>
<feature type="domain" description="HD" evidence="2">
    <location>
        <begin position="64"/>
        <end position="182"/>
    </location>
</feature>
<evidence type="ECO:0000256" key="1">
    <source>
        <dbReference type="ARBA" id="ARBA00022741"/>
    </source>
</evidence>
<evidence type="ECO:0000259" key="2">
    <source>
        <dbReference type="Pfam" id="PF01966"/>
    </source>
</evidence>
<dbReference type="Gene3D" id="1.10.3090.10">
    <property type="entry name" value="cca-adding enzyme, domain 2"/>
    <property type="match status" value="1"/>
</dbReference>
<dbReference type="RefSeq" id="WP_197660347.1">
    <property type="nucleotide sequence ID" value="NZ_JAEAGR010000003.1"/>
</dbReference>